<feature type="compositionally biased region" description="Basic residues" evidence="1">
    <location>
        <begin position="1"/>
        <end position="14"/>
    </location>
</feature>
<dbReference type="EMBL" id="EF101928">
    <property type="protein sequence ID" value="ABT16735.1"/>
    <property type="molecule type" value="Genomic_DNA"/>
</dbReference>
<evidence type="ECO:0000256" key="1">
    <source>
        <dbReference type="SAM" id="MobiDB-lite"/>
    </source>
</evidence>
<dbReference type="RefSeq" id="YP_001427082.1">
    <property type="nucleotide sequence ID" value="NC_008724.1"/>
</dbReference>
<dbReference type="GeneID" id="5470369"/>
<protein>
    <submittedName>
        <fullName evidence="2">Uncharacterized protein z601R</fullName>
    </submittedName>
</protein>
<feature type="region of interest" description="Disordered" evidence="1">
    <location>
        <begin position="1"/>
        <end position="46"/>
    </location>
</feature>
<dbReference type="Proteomes" id="UP000202420">
    <property type="component" value="Segment"/>
</dbReference>
<reference evidence="2 3" key="1">
    <citation type="submission" date="2006-09" db="EMBL/GenBank/DDBJ databases">
        <title>Sequence and annotation of the 288-kb ATCV-1 virus that infects an endosymbiotic Chlorella strain of the heliozoon Acanthocystis turfacea.</title>
        <authorList>
            <person name="Fitzgerald L.A."/>
            <person name="Graves M.V."/>
            <person name="Li X."/>
            <person name="Pfitzner A.J.P."/>
            <person name="Hartigan J."/>
            <person name="Van Etten J.L."/>
        </authorList>
    </citation>
    <scope>NUCLEOTIDE SEQUENCE [LARGE SCALE GENOMIC DNA]</scope>
    <source>
        <strain evidence="2 3">ATCV-1</strain>
    </source>
</reference>
<keyword evidence="3" id="KW-1185">Reference proteome</keyword>
<organism evidence="2 3">
    <name type="scientific">Chlorovirus heliozoae</name>
    <dbReference type="NCBI Taxonomy" id="322019"/>
    <lineage>
        <taxon>Viruses</taxon>
        <taxon>Varidnaviria</taxon>
        <taxon>Bamfordvirae</taxon>
        <taxon>Nucleocytoviricota</taxon>
        <taxon>Megaviricetes</taxon>
        <taxon>Algavirales</taxon>
        <taxon>Phycodnaviridae</taxon>
        <taxon>Chlorovirus</taxon>
    </lineage>
</organism>
<feature type="compositionally biased region" description="Basic residues" evidence="1">
    <location>
        <begin position="24"/>
        <end position="33"/>
    </location>
</feature>
<proteinExistence type="predicted"/>
<dbReference type="KEGG" id="vg:5470369"/>
<sequence>MSSSRHSTHSRPRLMMRNPSLQQKHTKHKRSHGGPRSPTRASGHISRGASVCWKMACTVPSQRRAQHIGCWETTAKFTPRVSRKSSMHLSRR</sequence>
<evidence type="ECO:0000313" key="2">
    <source>
        <dbReference type="EMBL" id="ABT16735.1"/>
    </source>
</evidence>
<accession>A7K9L1</accession>
<name>A7K9L1_9PHYC</name>
<gene>
    <name evidence="2" type="primary">z601R</name>
    <name evidence="2" type="ORF">ATCV1_z601R</name>
</gene>
<evidence type="ECO:0000313" key="3">
    <source>
        <dbReference type="Proteomes" id="UP000202420"/>
    </source>
</evidence>